<feature type="non-terminal residue" evidence="1">
    <location>
        <position position="39"/>
    </location>
</feature>
<protein>
    <recommendedName>
        <fullName evidence="3">Transposable element Tc3 transposase</fullName>
    </recommendedName>
</protein>
<evidence type="ECO:0000313" key="1">
    <source>
        <dbReference type="EMBL" id="EFN85682.1"/>
    </source>
</evidence>
<dbReference type="GO" id="GO:0003676">
    <property type="term" value="F:nucleic acid binding"/>
    <property type="evidence" value="ECO:0007669"/>
    <property type="project" value="InterPro"/>
</dbReference>
<dbReference type="PANTHER" id="PTHR47326">
    <property type="entry name" value="TRANSPOSABLE ELEMENT TC3 TRANSPOSASE-LIKE PROTEIN"/>
    <property type="match status" value="1"/>
</dbReference>
<dbReference type="STRING" id="610380.E2BF49"/>
<reference evidence="1 2" key="1">
    <citation type="journal article" date="2010" name="Science">
        <title>Genomic comparison of the ants Camponotus floridanus and Harpegnathos saltator.</title>
        <authorList>
            <person name="Bonasio R."/>
            <person name="Zhang G."/>
            <person name="Ye C."/>
            <person name="Mutti N.S."/>
            <person name="Fang X."/>
            <person name="Qin N."/>
            <person name="Donahue G."/>
            <person name="Yang P."/>
            <person name="Li Q."/>
            <person name="Li C."/>
            <person name="Zhang P."/>
            <person name="Huang Z."/>
            <person name="Berger S.L."/>
            <person name="Reinberg D."/>
            <person name="Wang J."/>
            <person name="Liebig J."/>
        </authorList>
    </citation>
    <scope>NUCLEOTIDE SEQUENCE [LARGE SCALE GENOMIC DNA]</scope>
    <source>
        <strain evidence="1 2">R22 G/1</strain>
    </source>
</reference>
<dbReference type="PANTHER" id="PTHR47326:SF1">
    <property type="entry name" value="HTH PSQ-TYPE DOMAIN-CONTAINING PROTEIN"/>
    <property type="match status" value="1"/>
</dbReference>
<dbReference type="AlphaFoldDB" id="E2BF49"/>
<dbReference type="InterPro" id="IPR036397">
    <property type="entry name" value="RNaseH_sf"/>
</dbReference>
<accession>E2BF49</accession>
<dbReference type="InParanoid" id="E2BF49"/>
<evidence type="ECO:0000313" key="2">
    <source>
        <dbReference type="Proteomes" id="UP000008237"/>
    </source>
</evidence>
<dbReference type="Gene3D" id="3.30.420.10">
    <property type="entry name" value="Ribonuclease H-like superfamily/Ribonuclease H"/>
    <property type="match status" value="1"/>
</dbReference>
<gene>
    <name evidence="1" type="ORF">EAI_02991</name>
</gene>
<evidence type="ECO:0008006" key="3">
    <source>
        <dbReference type="Google" id="ProtNLM"/>
    </source>
</evidence>
<sequence>GPIEWPPRSPDMNPLDFFFWGYLKDCIYKTKPRNLDNLR</sequence>
<dbReference type="EMBL" id="GL447928">
    <property type="protein sequence ID" value="EFN85682.1"/>
    <property type="molecule type" value="Genomic_DNA"/>
</dbReference>
<keyword evidence="2" id="KW-1185">Reference proteome</keyword>
<proteinExistence type="predicted"/>
<name>E2BF49_HARSA</name>
<feature type="non-terminal residue" evidence="1">
    <location>
        <position position="1"/>
    </location>
</feature>
<organism evidence="2">
    <name type="scientific">Harpegnathos saltator</name>
    <name type="common">Jerdon's jumping ant</name>
    <dbReference type="NCBI Taxonomy" id="610380"/>
    <lineage>
        <taxon>Eukaryota</taxon>
        <taxon>Metazoa</taxon>
        <taxon>Ecdysozoa</taxon>
        <taxon>Arthropoda</taxon>
        <taxon>Hexapoda</taxon>
        <taxon>Insecta</taxon>
        <taxon>Pterygota</taxon>
        <taxon>Neoptera</taxon>
        <taxon>Endopterygota</taxon>
        <taxon>Hymenoptera</taxon>
        <taxon>Apocrita</taxon>
        <taxon>Aculeata</taxon>
        <taxon>Formicoidea</taxon>
        <taxon>Formicidae</taxon>
        <taxon>Ponerinae</taxon>
        <taxon>Ponerini</taxon>
        <taxon>Harpegnathos</taxon>
    </lineage>
</organism>
<dbReference type="Proteomes" id="UP000008237">
    <property type="component" value="Unassembled WGS sequence"/>
</dbReference>